<name>A0ABP6SVY0_9ACTN</name>
<evidence type="ECO:0008006" key="3">
    <source>
        <dbReference type="Google" id="ProtNLM"/>
    </source>
</evidence>
<dbReference type="EMBL" id="BAAAYN010000017">
    <property type="protein sequence ID" value="GAA3386753.1"/>
    <property type="molecule type" value="Genomic_DNA"/>
</dbReference>
<organism evidence="1 2">
    <name type="scientific">Cryptosporangium minutisporangium</name>
    <dbReference type="NCBI Taxonomy" id="113569"/>
    <lineage>
        <taxon>Bacteria</taxon>
        <taxon>Bacillati</taxon>
        <taxon>Actinomycetota</taxon>
        <taxon>Actinomycetes</taxon>
        <taxon>Cryptosporangiales</taxon>
        <taxon>Cryptosporangiaceae</taxon>
        <taxon>Cryptosporangium</taxon>
    </lineage>
</organism>
<evidence type="ECO:0000313" key="1">
    <source>
        <dbReference type="EMBL" id="GAA3386753.1"/>
    </source>
</evidence>
<proteinExistence type="predicted"/>
<keyword evidence="2" id="KW-1185">Reference proteome</keyword>
<comment type="caution">
    <text evidence="1">The sequence shown here is derived from an EMBL/GenBank/DDBJ whole genome shotgun (WGS) entry which is preliminary data.</text>
</comment>
<sequence length="331" mass="35601">MNDDIASTVRIGWRLLATRRPEGTIATLDLPVSTQSGPAALGLDSRGDHHLLLPISEDHATVEDGKSAHVRVDTRPLIIDGHRRRYVDVVCHRPDLFDVFDEMIVALVEGVADAPAVVGEVVARVLQQWRELLRPSGGVLREGELRGLIGELLILQLLAEAGLVGLVDRLWTGPDRAVHDFTLGGRCVEVKTVGSRGSTVTIHGLDQLHVGPGHELVLAVVRLEAAADGVSLPELVEALERTIGDLAGLGRQLAKAGYVHAEADRYRARKFTQSALYAWKIDPVFPRLDVNSFAAVPTEVVAVRYDLDLAGLTPHATAGGAARLICTGDLS</sequence>
<reference evidence="2" key="1">
    <citation type="journal article" date="2019" name="Int. J. Syst. Evol. Microbiol.">
        <title>The Global Catalogue of Microorganisms (GCM) 10K type strain sequencing project: providing services to taxonomists for standard genome sequencing and annotation.</title>
        <authorList>
            <consortium name="The Broad Institute Genomics Platform"/>
            <consortium name="The Broad Institute Genome Sequencing Center for Infectious Disease"/>
            <person name="Wu L."/>
            <person name="Ma J."/>
        </authorList>
    </citation>
    <scope>NUCLEOTIDE SEQUENCE [LARGE SCALE GENOMIC DNA]</scope>
    <source>
        <strain evidence="2">JCM 9458</strain>
    </source>
</reference>
<accession>A0ABP6SVY0</accession>
<evidence type="ECO:0000313" key="2">
    <source>
        <dbReference type="Proteomes" id="UP001501676"/>
    </source>
</evidence>
<protein>
    <recommendedName>
        <fullName evidence="3">PD-(D/E)XK motif protein</fullName>
    </recommendedName>
</protein>
<dbReference type="InterPro" id="IPR025534">
    <property type="entry name" value="DUF4420"/>
</dbReference>
<dbReference type="Pfam" id="PF14390">
    <property type="entry name" value="DUF4420"/>
    <property type="match status" value="1"/>
</dbReference>
<gene>
    <name evidence="1" type="ORF">GCM10020369_26590</name>
</gene>
<dbReference type="Proteomes" id="UP001501676">
    <property type="component" value="Unassembled WGS sequence"/>
</dbReference>
<dbReference type="RefSeq" id="WP_345728364.1">
    <property type="nucleotide sequence ID" value="NZ_BAAAYN010000017.1"/>
</dbReference>